<dbReference type="PROSITE" id="PS51186">
    <property type="entry name" value="GNAT"/>
    <property type="match status" value="1"/>
</dbReference>
<evidence type="ECO:0000259" key="1">
    <source>
        <dbReference type="PROSITE" id="PS51186"/>
    </source>
</evidence>
<keyword evidence="2" id="KW-0808">Transferase</keyword>
<dbReference type="CDD" id="cd04301">
    <property type="entry name" value="NAT_SF"/>
    <property type="match status" value="1"/>
</dbReference>
<dbReference type="Gene3D" id="3.30.1050.10">
    <property type="entry name" value="SCP2 sterol-binding domain"/>
    <property type="match status" value="1"/>
</dbReference>
<dbReference type="InterPro" id="IPR051554">
    <property type="entry name" value="Acetyltransferase_Eis"/>
</dbReference>
<dbReference type="InterPro" id="IPR041380">
    <property type="entry name" value="Acetyltransf_17"/>
</dbReference>
<accession>A0A096ALR5</accession>
<dbReference type="InterPro" id="IPR036527">
    <property type="entry name" value="SCP2_sterol-bd_dom_sf"/>
</dbReference>
<dbReference type="Pfam" id="PF17668">
    <property type="entry name" value="Acetyltransf_17"/>
    <property type="match status" value="1"/>
</dbReference>
<dbReference type="InterPro" id="IPR000182">
    <property type="entry name" value="GNAT_dom"/>
</dbReference>
<evidence type="ECO:0000313" key="3">
    <source>
        <dbReference type="Proteomes" id="UP000029628"/>
    </source>
</evidence>
<dbReference type="GO" id="GO:0034069">
    <property type="term" value="F:aminoglycoside N-acetyltransferase activity"/>
    <property type="evidence" value="ECO:0007669"/>
    <property type="project" value="TreeGrafter"/>
</dbReference>
<comment type="caution">
    <text evidence="2">The sequence shown here is derived from an EMBL/GenBank/DDBJ whole genome shotgun (WGS) entry which is preliminary data.</text>
</comment>
<feature type="domain" description="N-acetyltransferase" evidence="1">
    <location>
        <begin position="1"/>
        <end position="144"/>
    </location>
</feature>
<proteinExistence type="predicted"/>
<organism evidence="2 3">
    <name type="scientific">Veillonella montpellierensis DNF00314</name>
    <dbReference type="NCBI Taxonomy" id="1401067"/>
    <lineage>
        <taxon>Bacteria</taxon>
        <taxon>Bacillati</taxon>
        <taxon>Bacillota</taxon>
        <taxon>Negativicutes</taxon>
        <taxon>Veillonellales</taxon>
        <taxon>Veillonellaceae</taxon>
        <taxon>Veillonella</taxon>
    </lineage>
</organism>
<dbReference type="SUPFAM" id="SSF55729">
    <property type="entry name" value="Acyl-CoA N-acyltransferases (Nat)"/>
    <property type="match status" value="1"/>
</dbReference>
<dbReference type="InterPro" id="IPR016181">
    <property type="entry name" value="Acyl_CoA_acyltransferase"/>
</dbReference>
<dbReference type="EMBL" id="JRNT01000008">
    <property type="protein sequence ID" value="KGF47596.1"/>
    <property type="molecule type" value="Genomic_DNA"/>
</dbReference>
<dbReference type="PANTHER" id="PTHR37817">
    <property type="entry name" value="N-ACETYLTRANSFERASE EIS"/>
    <property type="match status" value="1"/>
</dbReference>
<dbReference type="InterPro" id="IPR025559">
    <property type="entry name" value="Eis_dom"/>
</dbReference>
<dbReference type="PANTHER" id="PTHR37817:SF1">
    <property type="entry name" value="N-ACETYLTRANSFERASE EIS"/>
    <property type="match status" value="1"/>
</dbReference>
<reference evidence="2 3" key="1">
    <citation type="submission" date="2014-07" db="EMBL/GenBank/DDBJ databases">
        <authorList>
            <person name="McCorrison J."/>
            <person name="Sanka R."/>
            <person name="Torralba M."/>
            <person name="Gillis M."/>
            <person name="Haft D.H."/>
            <person name="Methe B."/>
            <person name="Sutton G."/>
            <person name="Nelson K.E."/>
        </authorList>
    </citation>
    <scope>NUCLEOTIDE SEQUENCE [LARGE SCALE GENOMIC DNA]</scope>
    <source>
        <strain evidence="2 3">DNF00314</strain>
    </source>
</reference>
<dbReference type="RefSeq" id="WP_038152164.1">
    <property type="nucleotide sequence ID" value="NZ_JRNT01000008.1"/>
</dbReference>
<dbReference type="GO" id="GO:0030649">
    <property type="term" value="P:aminoglycoside antibiotic catabolic process"/>
    <property type="evidence" value="ECO:0007669"/>
    <property type="project" value="TreeGrafter"/>
</dbReference>
<protein>
    <submittedName>
        <fullName evidence="2">GNAT family acetyltransferase</fullName>
    </submittedName>
</protein>
<keyword evidence="3" id="KW-1185">Reference proteome</keyword>
<evidence type="ECO:0000313" key="2">
    <source>
        <dbReference type="EMBL" id="KGF47596.1"/>
    </source>
</evidence>
<dbReference type="Gene3D" id="3.40.630.30">
    <property type="match status" value="3"/>
</dbReference>
<dbReference type="Pfam" id="PF13527">
    <property type="entry name" value="Acetyltransf_9"/>
    <property type="match status" value="1"/>
</dbReference>
<name>A0A096ALR5_9FIRM</name>
<dbReference type="AlphaFoldDB" id="A0A096ALR5"/>
<gene>
    <name evidence="2" type="ORF">HMPREF0872_04190</name>
</gene>
<sequence length="457" mass="52427">MEFRLAGVDDTKEVKALWAYCFEPAEDPFFKYYFTHCYEPLHTMVGVDHGHVLSTVHLRQYRLCTRGMIQPVSYMVGVATHPAARRSGIGGALLKAALEELRRRQQGITILMPSKAAFYQQYGWELYCHQWVQTMPLESLRPLTDRELHFGLVTETDQWRLLAPVYERYTRGTSGYAVRGEAEWTRLLESFWAEGVQVAVVYRKEETTSDVDFHRNEPMEDMTVAPMFGEDSIIEGYCVYRLGEREIPVTEMVYTSRQAQQALLNYMYNHRSQGDSIRWNEGLHDEGYRFYPDGKTGHSTMPYMMSRVVDVTYALETMPIACVHGEQLQSMPTPWTLGITDPLAPWNEGTYEIRVEAQPRDEYVRAIERENLPIRESDWRHTYLDGKAMGLTVSKISDTVLPTADVTMTVGALSLLLMGAVSARTLAFEGKLHGSDEGISYLDALYPVVPTFINEWW</sequence>
<dbReference type="eggNOG" id="COG4552">
    <property type="taxonomic scope" value="Bacteria"/>
</dbReference>
<dbReference type="Pfam" id="PF13530">
    <property type="entry name" value="SCP2_2"/>
    <property type="match status" value="1"/>
</dbReference>
<dbReference type="SUPFAM" id="SSF55718">
    <property type="entry name" value="SCP-like"/>
    <property type="match status" value="1"/>
</dbReference>
<dbReference type="Proteomes" id="UP000029628">
    <property type="component" value="Unassembled WGS sequence"/>
</dbReference>